<evidence type="ECO:0000313" key="1">
    <source>
        <dbReference type="EMBL" id="MSC67986.1"/>
    </source>
</evidence>
<reference evidence="1" key="1">
    <citation type="journal article" date="2019" name="Nat. Med.">
        <title>A library of human gut bacterial isolates paired with longitudinal multiomics data enables mechanistic microbiome research.</title>
        <authorList>
            <person name="Poyet M."/>
            <person name="Groussin M."/>
            <person name="Gibbons S.M."/>
            <person name="Avila-Pacheco J."/>
            <person name="Jiang X."/>
            <person name="Kearney S.M."/>
            <person name="Perrotta A.R."/>
            <person name="Berdy B."/>
            <person name="Zhao S."/>
            <person name="Lieberman T.D."/>
            <person name="Swanson P.K."/>
            <person name="Smith M."/>
            <person name="Roesemann S."/>
            <person name="Alexander J.E."/>
            <person name="Rich S.A."/>
            <person name="Livny J."/>
            <person name="Vlamakis H."/>
            <person name="Clish C."/>
            <person name="Bullock K."/>
            <person name="Deik A."/>
            <person name="Scott J."/>
            <person name="Pierce K.A."/>
            <person name="Xavier R.J."/>
            <person name="Alm E.J."/>
        </authorList>
    </citation>
    <scope>NUCLEOTIDE SEQUENCE</scope>
    <source>
        <strain evidence="1">BIOML-B7</strain>
    </source>
</reference>
<dbReference type="AlphaFoldDB" id="A0A6G1ZWU6"/>
<dbReference type="EMBL" id="WKQG01000002">
    <property type="protein sequence ID" value="MSC67986.1"/>
    <property type="molecule type" value="Genomic_DNA"/>
</dbReference>
<organism evidence="1">
    <name type="scientific">Faecalibacterium prausnitzii</name>
    <dbReference type="NCBI Taxonomy" id="853"/>
    <lineage>
        <taxon>Bacteria</taxon>
        <taxon>Bacillati</taxon>
        <taxon>Bacillota</taxon>
        <taxon>Clostridia</taxon>
        <taxon>Eubacteriales</taxon>
        <taxon>Oscillospiraceae</taxon>
        <taxon>Faecalibacterium</taxon>
    </lineage>
</organism>
<dbReference type="RefSeq" id="WP_154252971.1">
    <property type="nucleotide sequence ID" value="NZ_WKQF01000002.1"/>
</dbReference>
<gene>
    <name evidence="1" type="ORF">GKD79_03570</name>
</gene>
<sequence>MRDCNEKGIIIAEVRGGVQLKGKLLFRLGTYQDKMVILLKRHGEEECYLIPVEDLLDPFVEDKEALKKATTFSKGA</sequence>
<accession>A0A6G1ZWU6</accession>
<proteinExistence type="predicted"/>
<protein>
    <submittedName>
        <fullName evidence="1">Uncharacterized protein</fullName>
    </submittedName>
</protein>
<comment type="caution">
    <text evidence="1">The sequence shown here is derived from an EMBL/GenBank/DDBJ whole genome shotgun (WGS) entry which is preliminary data.</text>
</comment>
<name>A0A6G1ZWU6_9FIRM</name>